<comment type="caution">
    <text evidence="2">The sequence shown here is derived from an EMBL/GenBank/DDBJ whole genome shotgun (WGS) entry which is preliminary data.</text>
</comment>
<dbReference type="EMBL" id="JBHSGQ010000001">
    <property type="protein sequence ID" value="MFC4723828.1"/>
    <property type="molecule type" value="Genomic_DNA"/>
</dbReference>
<dbReference type="Gene3D" id="3.20.20.140">
    <property type="entry name" value="Metal-dependent hydrolases"/>
    <property type="match status" value="1"/>
</dbReference>
<keyword evidence="3" id="KW-1185">Reference proteome</keyword>
<protein>
    <submittedName>
        <fullName evidence="2">TatD family hydrolase</fullName>
        <ecNumber evidence="2">3.1.-.-</ecNumber>
    </submittedName>
</protein>
<keyword evidence="1" id="KW-0479">Metal-binding</keyword>
<dbReference type="PANTHER" id="PTHR46124:SF2">
    <property type="entry name" value="D-AMINOACYL-TRNA DEACYLASE"/>
    <property type="match status" value="1"/>
</dbReference>
<evidence type="ECO:0000256" key="1">
    <source>
        <dbReference type="ARBA" id="ARBA00022723"/>
    </source>
</evidence>
<name>A0ABV9NB69_9PROT</name>
<proteinExistence type="predicted"/>
<organism evidence="2 3">
    <name type="scientific">Glycocaulis abyssi</name>
    <dbReference type="NCBI Taxonomy" id="1433403"/>
    <lineage>
        <taxon>Bacteria</taxon>
        <taxon>Pseudomonadati</taxon>
        <taxon>Pseudomonadota</taxon>
        <taxon>Alphaproteobacteria</taxon>
        <taxon>Maricaulales</taxon>
        <taxon>Maricaulaceae</taxon>
        <taxon>Glycocaulis</taxon>
    </lineage>
</organism>
<reference evidence="3" key="1">
    <citation type="journal article" date="2019" name="Int. J. Syst. Evol. Microbiol.">
        <title>The Global Catalogue of Microorganisms (GCM) 10K type strain sequencing project: providing services to taxonomists for standard genome sequencing and annotation.</title>
        <authorList>
            <consortium name="The Broad Institute Genomics Platform"/>
            <consortium name="The Broad Institute Genome Sequencing Center for Infectious Disease"/>
            <person name="Wu L."/>
            <person name="Ma J."/>
        </authorList>
    </citation>
    <scope>NUCLEOTIDE SEQUENCE [LARGE SCALE GENOMIC DNA]</scope>
    <source>
        <strain evidence="3">CCUG 62981</strain>
    </source>
</reference>
<gene>
    <name evidence="2" type="ORF">ACFPB0_00855</name>
</gene>
<accession>A0ABV9NB69</accession>
<sequence length="262" mass="28584">MLIDSHANLHGETYDGELDAVLERARAVGVSPIIAICCRLGEFDQVKAIAEAQPDVWCTLGAHPHHAKDRPDITAEELISMAGGHPKLVAIGETGLDLHYNYSPLGQQMASLRAHIEAARRTGLPLILHCREADQQMADLLEEEMGKGAFKALLHCYTGGEELARRASALGLWFSASGIITFKKADDVRAIFRDIIPANRVIIETDCPYLAPAPHRGQRNEPGFLPHVAEKLGQLRGWSAAETAQRTSANCLALFDRITVTP</sequence>
<dbReference type="EC" id="3.1.-.-" evidence="2"/>
<dbReference type="InterPro" id="IPR001130">
    <property type="entry name" value="TatD-like"/>
</dbReference>
<keyword evidence="2" id="KW-0378">Hydrolase</keyword>
<dbReference type="SUPFAM" id="SSF51556">
    <property type="entry name" value="Metallo-dependent hydrolases"/>
    <property type="match status" value="1"/>
</dbReference>
<dbReference type="Proteomes" id="UP001596024">
    <property type="component" value="Unassembled WGS sequence"/>
</dbReference>
<dbReference type="NCBIfam" id="TIGR00010">
    <property type="entry name" value="YchF/TatD family DNA exonuclease"/>
    <property type="match status" value="1"/>
</dbReference>
<dbReference type="PIRSF" id="PIRSF005902">
    <property type="entry name" value="DNase_TatD"/>
    <property type="match status" value="1"/>
</dbReference>
<dbReference type="InterPro" id="IPR032466">
    <property type="entry name" value="Metal_Hydrolase"/>
</dbReference>
<dbReference type="InterPro" id="IPR015991">
    <property type="entry name" value="TatD/YcfH-like"/>
</dbReference>
<evidence type="ECO:0000313" key="2">
    <source>
        <dbReference type="EMBL" id="MFC4723828.1"/>
    </source>
</evidence>
<dbReference type="PANTHER" id="PTHR46124">
    <property type="entry name" value="D-AMINOACYL-TRNA DEACYLASE"/>
    <property type="match status" value="1"/>
</dbReference>
<dbReference type="RefSeq" id="WP_371394516.1">
    <property type="nucleotide sequence ID" value="NZ_CP163421.1"/>
</dbReference>
<dbReference type="GO" id="GO:0016787">
    <property type="term" value="F:hydrolase activity"/>
    <property type="evidence" value="ECO:0007669"/>
    <property type="project" value="UniProtKB-KW"/>
</dbReference>
<dbReference type="CDD" id="cd01310">
    <property type="entry name" value="TatD_DNAse"/>
    <property type="match status" value="1"/>
</dbReference>
<dbReference type="Pfam" id="PF01026">
    <property type="entry name" value="TatD_DNase"/>
    <property type="match status" value="1"/>
</dbReference>
<evidence type="ECO:0000313" key="3">
    <source>
        <dbReference type="Proteomes" id="UP001596024"/>
    </source>
</evidence>